<evidence type="ECO:0000313" key="2">
    <source>
        <dbReference type="EMBL" id="GIO29717.1"/>
    </source>
</evidence>
<protein>
    <recommendedName>
        <fullName evidence="4">Major facilitator superfamily (MFS) profile domain-containing protein</fullName>
    </recommendedName>
</protein>
<dbReference type="Proteomes" id="UP000679779">
    <property type="component" value="Unassembled WGS sequence"/>
</dbReference>
<evidence type="ECO:0000256" key="1">
    <source>
        <dbReference type="SAM" id="Phobius"/>
    </source>
</evidence>
<organism evidence="2 3">
    <name type="scientific">Paenibacillus albilobatus</name>
    <dbReference type="NCBI Taxonomy" id="2716884"/>
    <lineage>
        <taxon>Bacteria</taxon>
        <taxon>Bacillati</taxon>
        <taxon>Bacillota</taxon>
        <taxon>Bacilli</taxon>
        <taxon>Bacillales</taxon>
        <taxon>Paenibacillaceae</taxon>
        <taxon>Paenibacillus</taxon>
    </lineage>
</organism>
<comment type="caution">
    <text evidence="2">The sequence shown here is derived from an EMBL/GenBank/DDBJ whole genome shotgun (WGS) entry which is preliminary data.</text>
</comment>
<keyword evidence="3" id="KW-1185">Reference proteome</keyword>
<gene>
    <name evidence="2" type="ORF">J2TS6_08580</name>
</gene>
<feature type="transmembrane region" description="Helical" evidence="1">
    <location>
        <begin position="97"/>
        <end position="117"/>
    </location>
</feature>
<keyword evidence="1" id="KW-0472">Membrane</keyword>
<evidence type="ECO:0000313" key="3">
    <source>
        <dbReference type="Proteomes" id="UP000679779"/>
    </source>
</evidence>
<dbReference type="Gene3D" id="1.20.1250.20">
    <property type="entry name" value="MFS general substrate transporter like domains"/>
    <property type="match status" value="1"/>
</dbReference>
<dbReference type="EMBL" id="BORQ01000001">
    <property type="protein sequence ID" value="GIO29717.1"/>
    <property type="molecule type" value="Genomic_DNA"/>
</dbReference>
<reference evidence="2" key="1">
    <citation type="submission" date="2021-03" db="EMBL/GenBank/DDBJ databases">
        <title>Antimicrobial resistance genes in bacteria isolated from Japanese honey, and their potential for conferring macrolide and lincosamide resistance in the American foulbrood pathogen Paenibacillus larvae.</title>
        <authorList>
            <person name="Okamoto M."/>
            <person name="Kumagai M."/>
            <person name="Kanamori H."/>
            <person name="Takamatsu D."/>
        </authorList>
    </citation>
    <scope>NUCLEOTIDE SEQUENCE</scope>
    <source>
        <strain evidence="2">J2TS6</strain>
    </source>
</reference>
<keyword evidence="1" id="KW-1133">Transmembrane helix</keyword>
<dbReference type="InterPro" id="IPR036259">
    <property type="entry name" value="MFS_trans_sf"/>
</dbReference>
<keyword evidence="1" id="KW-0812">Transmembrane</keyword>
<dbReference type="SUPFAM" id="SSF103473">
    <property type="entry name" value="MFS general substrate transporter"/>
    <property type="match status" value="1"/>
</dbReference>
<dbReference type="AlphaFoldDB" id="A0A919XBR4"/>
<evidence type="ECO:0008006" key="4">
    <source>
        <dbReference type="Google" id="ProtNLM"/>
    </source>
</evidence>
<accession>A0A919XBR4</accession>
<sequence>MTISMLLLSFIGVNTDTTWVGLIFFIWGLGTALATVPAMTAGLTTVAPDQIPDSAPILNMLQRIGASLGTALITLLYTKNLTSGLDQVHTLVAFKNVVWLLLGSILILLISSLILVLRENKNSR</sequence>
<name>A0A919XBR4_9BACL</name>
<proteinExistence type="predicted"/>
<feature type="transmembrane region" description="Helical" evidence="1">
    <location>
        <begin position="25"/>
        <end position="48"/>
    </location>
</feature>